<evidence type="ECO:0000313" key="3">
    <source>
        <dbReference type="Proteomes" id="UP000030752"/>
    </source>
</evidence>
<evidence type="ECO:0008006" key="4">
    <source>
        <dbReference type="Google" id="ProtNLM"/>
    </source>
</evidence>
<dbReference type="STRING" id="1220924.W2RVU4"/>
<proteinExistence type="predicted"/>
<dbReference type="GeneID" id="19972041"/>
<reference evidence="2 3" key="1">
    <citation type="submission" date="2013-03" db="EMBL/GenBank/DDBJ databases">
        <title>The Genome Sequence of Phialophora europaea CBS 101466.</title>
        <authorList>
            <consortium name="The Broad Institute Genomics Platform"/>
            <person name="Cuomo C."/>
            <person name="de Hoog S."/>
            <person name="Gorbushina A."/>
            <person name="Walker B."/>
            <person name="Young S.K."/>
            <person name="Zeng Q."/>
            <person name="Gargeya S."/>
            <person name="Fitzgerald M."/>
            <person name="Haas B."/>
            <person name="Abouelleil A."/>
            <person name="Allen A.W."/>
            <person name="Alvarado L."/>
            <person name="Arachchi H.M."/>
            <person name="Berlin A.M."/>
            <person name="Chapman S.B."/>
            <person name="Gainer-Dewar J."/>
            <person name="Goldberg J."/>
            <person name="Griggs A."/>
            <person name="Gujja S."/>
            <person name="Hansen M."/>
            <person name="Howarth C."/>
            <person name="Imamovic A."/>
            <person name="Ireland A."/>
            <person name="Larimer J."/>
            <person name="McCowan C."/>
            <person name="Murphy C."/>
            <person name="Pearson M."/>
            <person name="Poon T.W."/>
            <person name="Priest M."/>
            <person name="Roberts A."/>
            <person name="Saif S."/>
            <person name="Shea T."/>
            <person name="Sisk P."/>
            <person name="Sykes S."/>
            <person name="Wortman J."/>
            <person name="Nusbaum C."/>
            <person name="Birren B."/>
        </authorList>
    </citation>
    <scope>NUCLEOTIDE SEQUENCE [LARGE SCALE GENOMIC DNA]</scope>
    <source>
        <strain evidence="2 3">CBS 101466</strain>
    </source>
</reference>
<dbReference type="AlphaFoldDB" id="W2RVU4"/>
<dbReference type="HOGENOM" id="CLU_024519_3_1_1"/>
<dbReference type="eggNOG" id="ENOG502SP6B">
    <property type="taxonomic scope" value="Eukaryota"/>
</dbReference>
<dbReference type="OrthoDB" id="2129688at2759"/>
<evidence type="ECO:0000313" key="2">
    <source>
        <dbReference type="EMBL" id="ETN40425.1"/>
    </source>
</evidence>
<organism evidence="2 3">
    <name type="scientific">Cyphellophora europaea (strain CBS 101466)</name>
    <name type="common">Phialophora europaea</name>
    <dbReference type="NCBI Taxonomy" id="1220924"/>
    <lineage>
        <taxon>Eukaryota</taxon>
        <taxon>Fungi</taxon>
        <taxon>Dikarya</taxon>
        <taxon>Ascomycota</taxon>
        <taxon>Pezizomycotina</taxon>
        <taxon>Eurotiomycetes</taxon>
        <taxon>Chaetothyriomycetidae</taxon>
        <taxon>Chaetothyriales</taxon>
        <taxon>Cyphellophoraceae</taxon>
        <taxon>Cyphellophora</taxon>
    </lineage>
</organism>
<accession>W2RVU4</accession>
<dbReference type="InParanoid" id="W2RVU4"/>
<feature type="region of interest" description="Disordered" evidence="1">
    <location>
        <begin position="395"/>
        <end position="509"/>
    </location>
</feature>
<dbReference type="EMBL" id="KB822720">
    <property type="protein sequence ID" value="ETN40425.1"/>
    <property type="molecule type" value="Genomic_DNA"/>
</dbReference>
<feature type="compositionally biased region" description="Low complexity" evidence="1">
    <location>
        <begin position="474"/>
        <end position="487"/>
    </location>
</feature>
<feature type="compositionally biased region" description="Acidic residues" evidence="1">
    <location>
        <begin position="396"/>
        <end position="406"/>
    </location>
</feature>
<keyword evidence="3" id="KW-1185">Reference proteome</keyword>
<feature type="compositionally biased region" description="Acidic residues" evidence="1">
    <location>
        <begin position="497"/>
        <end position="509"/>
    </location>
</feature>
<dbReference type="PANTHER" id="PTHR38119">
    <property type="entry name" value="BTB DOMAIN-CONTAINING PROTEIN-RELATED"/>
    <property type="match status" value="1"/>
</dbReference>
<protein>
    <recommendedName>
        <fullName evidence="4">BTB domain-containing protein</fullName>
    </recommendedName>
</protein>
<dbReference type="Proteomes" id="UP000030752">
    <property type="component" value="Unassembled WGS sequence"/>
</dbReference>
<evidence type="ECO:0000256" key="1">
    <source>
        <dbReference type="SAM" id="MobiDB-lite"/>
    </source>
</evidence>
<name>W2RVU4_CYPE1</name>
<dbReference type="RefSeq" id="XP_008717268.1">
    <property type="nucleotide sequence ID" value="XM_008719046.1"/>
</dbReference>
<gene>
    <name evidence="2" type="ORF">HMPREF1541_04702</name>
</gene>
<sequence>MEYERGNAFPSYSDGDVAIYLSPEMTYQLHSQVLKQHSTFFEEKLSVPGTKLTAKARKDGAAAYCFELVSRSQDDPGVLQQREVQENGKVKNSIFASGLNLRQMMVSNAKLRHWGFLFGIFYGKPPGFDEDNTVQLVTDCHEFIDVAKSMGAIERIRDTVDLALLRQDMNLWTSIANNPKAWAGLGRDIHSPTIYKEALCHLVGKWRQIDPETKSEMDEDMKSVIQTKYDALESSKEVIELRILGHYPPALCRNATDKPGRPSYSGDIYMWMAICFFRQWFAQAISEHRTRLGLDGGFKFYQAIYQSSQAYLHHEDFQQFYQYFPMSSKGRNVLESNMNLLKSEVKDFVEKLIINRSHMPNGSVDWFTCANILKSDLPWENEEGLADEAQLHDDIDTVDDGNEDEVQAPVTQGKDKGRGKAKASPVPSGTRESSVVAGSSGNKRKRSRSKDAGTAAAAPGVVDGKGKTKRARVSTRSVSRGASAAAARRARSKGAEDSDALADDERDGE</sequence>
<dbReference type="PANTHER" id="PTHR38119:SF2">
    <property type="entry name" value="TRANSCRIPTION FACTOR DOMAIN-CONTAINING PROTEIN"/>
    <property type="match status" value="1"/>
</dbReference>
<dbReference type="VEuPathDB" id="FungiDB:HMPREF1541_04702"/>